<evidence type="ECO:0000256" key="4">
    <source>
        <dbReference type="ARBA" id="ARBA00023136"/>
    </source>
</evidence>
<dbReference type="CDD" id="cd16424">
    <property type="entry name" value="VirB8"/>
    <property type="match status" value="1"/>
</dbReference>
<dbReference type="RefSeq" id="WP_174990679.1">
    <property type="nucleotide sequence ID" value="NZ_CABVQO010000033.1"/>
</dbReference>
<dbReference type="Pfam" id="PF04335">
    <property type="entry name" value="VirB8"/>
    <property type="match status" value="1"/>
</dbReference>
<dbReference type="Gene3D" id="3.10.450.230">
    <property type="entry name" value="VirB8 protein"/>
    <property type="match status" value="1"/>
</dbReference>
<dbReference type="Proteomes" id="UP001220209">
    <property type="component" value="Plasmid unnamed3"/>
</dbReference>
<geneLocation type="plasmid" evidence="7 8">
    <name>unnamed3</name>
</geneLocation>
<comment type="subcellular location">
    <subcellularLocation>
        <location evidence="1">Membrane</location>
        <topology evidence="1">Single-pass membrane protein</topology>
    </subcellularLocation>
</comment>
<dbReference type="SUPFAM" id="SSF54427">
    <property type="entry name" value="NTF2-like"/>
    <property type="match status" value="1"/>
</dbReference>
<sequence length="245" mass="27367">MSEGARWYLEQALGFERSKQDALKQTTKFAIRVAVGGGLIGLFGLLGGGALVQLKRPNPPALIRTNDTSGTTDVIGVIRNGEMPFTEVQDRADLRRYVEMRESYDWETIQDMYDTVKLMTADKEQENYVALFQKDTAPQKILKNQVRVVAKVGAITFVGSTAQVFFSKTIKPMSTVQDSQNGMRPQKTEYWVATISYRHDNLPESGMELERDPTGFRVTSYNVDRDWTRSDAMPVVPALGAKGAS</sequence>
<accession>A0ABD7YHH1</accession>
<dbReference type="GO" id="GO:0016020">
    <property type="term" value="C:membrane"/>
    <property type="evidence" value="ECO:0007669"/>
    <property type="project" value="UniProtKB-SubCell"/>
</dbReference>
<protein>
    <submittedName>
        <fullName evidence="7">Type IV secretion system protein</fullName>
    </submittedName>
</protein>
<proteinExistence type="predicted"/>
<evidence type="ECO:0000256" key="1">
    <source>
        <dbReference type="ARBA" id="ARBA00004167"/>
    </source>
</evidence>
<reference evidence="7 8" key="1">
    <citation type="submission" date="2021-12" db="EMBL/GenBank/DDBJ databases">
        <title>Genomic and phenotypic characterization of three Burkholderia contaminans isolates recovered from different sources.</title>
        <authorList>
            <person name="Lopez De Volder A."/>
            <person name="Fan Y."/>
            <person name="Nunvar J."/>
            <person name="Herrera T."/>
            <person name="Timp W."/>
            <person name="Degrossi J."/>
        </authorList>
    </citation>
    <scope>NUCLEOTIDE SEQUENCE [LARGE SCALE GENOMIC DNA]</scope>
    <source>
        <strain evidence="7 8">LMG 23361</strain>
        <plasmid evidence="7 8">unnamed3</plasmid>
    </source>
</reference>
<keyword evidence="2 5" id="KW-0812">Transmembrane</keyword>
<evidence type="ECO:0000313" key="8">
    <source>
        <dbReference type="Proteomes" id="UP001220209"/>
    </source>
</evidence>
<evidence type="ECO:0000256" key="5">
    <source>
        <dbReference type="SAM" id="Phobius"/>
    </source>
</evidence>
<evidence type="ECO:0000259" key="6">
    <source>
        <dbReference type="Pfam" id="PF04335"/>
    </source>
</evidence>
<name>A0ABD7YHH1_9BURK</name>
<evidence type="ECO:0000256" key="3">
    <source>
        <dbReference type="ARBA" id="ARBA00022989"/>
    </source>
</evidence>
<keyword evidence="4 5" id="KW-0472">Membrane</keyword>
<evidence type="ECO:0000256" key="2">
    <source>
        <dbReference type="ARBA" id="ARBA00022692"/>
    </source>
</evidence>
<feature type="transmembrane region" description="Helical" evidence="5">
    <location>
        <begin position="29"/>
        <end position="52"/>
    </location>
</feature>
<evidence type="ECO:0000313" key="7">
    <source>
        <dbReference type="EMBL" id="WFN24029.1"/>
    </source>
</evidence>
<dbReference type="AlphaFoldDB" id="A0ABD7YHH1"/>
<gene>
    <name evidence="7" type="ORF">LXE91_42340</name>
</gene>
<dbReference type="InterPro" id="IPR032710">
    <property type="entry name" value="NTF2-like_dom_sf"/>
</dbReference>
<organism evidence="7 8">
    <name type="scientific">Burkholderia contaminans</name>
    <dbReference type="NCBI Taxonomy" id="488447"/>
    <lineage>
        <taxon>Bacteria</taxon>
        <taxon>Pseudomonadati</taxon>
        <taxon>Pseudomonadota</taxon>
        <taxon>Betaproteobacteria</taxon>
        <taxon>Burkholderiales</taxon>
        <taxon>Burkholderiaceae</taxon>
        <taxon>Burkholderia</taxon>
        <taxon>Burkholderia cepacia complex</taxon>
    </lineage>
</organism>
<feature type="domain" description="Bacterial virulence protein VirB8" evidence="6">
    <location>
        <begin position="15"/>
        <end position="226"/>
    </location>
</feature>
<dbReference type="EMBL" id="CP090645">
    <property type="protein sequence ID" value="WFN24029.1"/>
    <property type="molecule type" value="Genomic_DNA"/>
</dbReference>
<keyword evidence="3 5" id="KW-1133">Transmembrane helix</keyword>
<dbReference type="InterPro" id="IPR007430">
    <property type="entry name" value="VirB8"/>
</dbReference>
<keyword evidence="7" id="KW-0614">Plasmid</keyword>